<sequence length="121" mass="14532">MAKWSKNNTTKDDILLIPPEFEKFRLISERAVVSDWKAFPFQEEGYFQWFLRMCDIGNQTKCDVKSVNKEKIINGYRTLSEQKLINLGRKYKAKYAISEVDYPELNKVYSNYYHIYRLKEL</sequence>
<organism evidence="2 3">
    <name type="scientific">Candidatus Gottesmanbacteria bacterium RBG_16_38_7b</name>
    <dbReference type="NCBI Taxonomy" id="1798372"/>
    <lineage>
        <taxon>Bacteria</taxon>
        <taxon>Candidatus Gottesmaniibacteriota</taxon>
    </lineage>
</organism>
<protein>
    <recommendedName>
        <fullName evidence="1">DUF6798 domain-containing protein</fullName>
    </recommendedName>
</protein>
<evidence type="ECO:0000259" key="1">
    <source>
        <dbReference type="Pfam" id="PF20604"/>
    </source>
</evidence>
<proteinExistence type="predicted"/>
<feature type="domain" description="DUF6798" evidence="1">
    <location>
        <begin position="1"/>
        <end position="56"/>
    </location>
</feature>
<dbReference type="Pfam" id="PF20604">
    <property type="entry name" value="DUF6798"/>
    <property type="match status" value="1"/>
</dbReference>
<gene>
    <name evidence="2" type="ORF">A2153_06000</name>
</gene>
<dbReference type="InterPro" id="IPR046477">
    <property type="entry name" value="DUF6798"/>
</dbReference>
<evidence type="ECO:0000313" key="3">
    <source>
        <dbReference type="Proteomes" id="UP000177396"/>
    </source>
</evidence>
<accession>A0A1F5YLM2</accession>
<dbReference type="AlphaFoldDB" id="A0A1F5YLM2"/>
<dbReference type="Proteomes" id="UP000177396">
    <property type="component" value="Unassembled WGS sequence"/>
</dbReference>
<evidence type="ECO:0000313" key="2">
    <source>
        <dbReference type="EMBL" id="OGG00994.1"/>
    </source>
</evidence>
<dbReference type="EMBL" id="MFJB01000003">
    <property type="protein sequence ID" value="OGG00994.1"/>
    <property type="molecule type" value="Genomic_DNA"/>
</dbReference>
<reference evidence="2 3" key="1">
    <citation type="journal article" date="2016" name="Nat. Commun.">
        <title>Thousands of microbial genomes shed light on interconnected biogeochemical processes in an aquifer system.</title>
        <authorList>
            <person name="Anantharaman K."/>
            <person name="Brown C.T."/>
            <person name="Hug L.A."/>
            <person name="Sharon I."/>
            <person name="Castelle C.J."/>
            <person name="Probst A.J."/>
            <person name="Thomas B.C."/>
            <person name="Singh A."/>
            <person name="Wilkins M.J."/>
            <person name="Karaoz U."/>
            <person name="Brodie E.L."/>
            <person name="Williams K.H."/>
            <person name="Hubbard S.S."/>
            <person name="Banfield J.F."/>
        </authorList>
    </citation>
    <scope>NUCLEOTIDE SEQUENCE [LARGE SCALE GENOMIC DNA]</scope>
</reference>
<comment type="caution">
    <text evidence="2">The sequence shown here is derived from an EMBL/GenBank/DDBJ whole genome shotgun (WGS) entry which is preliminary data.</text>
</comment>
<name>A0A1F5YLM2_9BACT</name>